<keyword evidence="7" id="KW-0539">Nucleus</keyword>
<evidence type="ECO:0000313" key="9">
    <source>
        <dbReference type="EMBL" id="KAL3123804.1"/>
    </source>
</evidence>
<feature type="domain" description="Zinc finger ZPR1-type" evidence="8">
    <location>
        <begin position="12"/>
        <end position="170"/>
    </location>
</feature>
<dbReference type="FunFam" id="2.20.25.420:FF:000002">
    <property type="entry name" value="Zinc finger protein ZPR1"/>
    <property type="match status" value="1"/>
</dbReference>
<evidence type="ECO:0000256" key="1">
    <source>
        <dbReference type="ARBA" id="ARBA00004123"/>
    </source>
</evidence>
<feature type="domain" description="Zinc finger ZPR1-type" evidence="8">
    <location>
        <begin position="235"/>
        <end position="395"/>
    </location>
</feature>
<evidence type="ECO:0000256" key="7">
    <source>
        <dbReference type="ARBA" id="ARBA00023242"/>
    </source>
</evidence>
<name>A0ABD2MBP6_9BILA</name>
<dbReference type="GO" id="GO:0008270">
    <property type="term" value="F:zinc ion binding"/>
    <property type="evidence" value="ECO:0007669"/>
    <property type="project" value="UniProtKB-KW"/>
</dbReference>
<dbReference type="InterPro" id="IPR056180">
    <property type="entry name" value="ZPR1_jr_dom"/>
</dbReference>
<evidence type="ECO:0000256" key="4">
    <source>
        <dbReference type="ARBA" id="ARBA00022737"/>
    </source>
</evidence>
<organism evidence="9 10">
    <name type="scientific">Heterodera trifolii</name>
    <dbReference type="NCBI Taxonomy" id="157864"/>
    <lineage>
        <taxon>Eukaryota</taxon>
        <taxon>Metazoa</taxon>
        <taxon>Ecdysozoa</taxon>
        <taxon>Nematoda</taxon>
        <taxon>Chromadorea</taxon>
        <taxon>Rhabditida</taxon>
        <taxon>Tylenchina</taxon>
        <taxon>Tylenchomorpha</taxon>
        <taxon>Tylenchoidea</taxon>
        <taxon>Heteroderidae</taxon>
        <taxon>Heteroderinae</taxon>
        <taxon>Heterodera</taxon>
    </lineage>
</organism>
<keyword evidence="6" id="KW-0862">Zinc</keyword>
<dbReference type="GO" id="GO:0005634">
    <property type="term" value="C:nucleus"/>
    <property type="evidence" value="ECO:0007669"/>
    <property type="project" value="UniProtKB-SubCell"/>
</dbReference>
<dbReference type="PANTHER" id="PTHR10876">
    <property type="entry name" value="ZINC FINGER PROTEIN ZPR1"/>
    <property type="match status" value="1"/>
</dbReference>
<dbReference type="AlphaFoldDB" id="A0ABD2MBP6"/>
<dbReference type="FunFam" id="2.20.25.420:FF:000001">
    <property type="entry name" value="Zinc finger protein ZPR1"/>
    <property type="match status" value="1"/>
</dbReference>
<comment type="caution">
    <text evidence="9">The sequence shown here is derived from an EMBL/GenBank/DDBJ whole genome shotgun (WGS) entry which is preliminary data.</text>
</comment>
<dbReference type="Proteomes" id="UP001620626">
    <property type="component" value="Unassembled WGS sequence"/>
</dbReference>
<comment type="subcellular location">
    <subcellularLocation>
        <location evidence="1">Nucleus</location>
    </subcellularLocation>
</comment>
<proteinExistence type="inferred from homology"/>
<dbReference type="SMART" id="SM00709">
    <property type="entry name" value="Zpr1"/>
    <property type="match status" value="2"/>
</dbReference>
<reference evidence="9 10" key="1">
    <citation type="submission" date="2024-10" db="EMBL/GenBank/DDBJ databases">
        <authorList>
            <person name="Kim D."/>
        </authorList>
    </citation>
    <scope>NUCLEOTIDE SEQUENCE [LARGE SCALE GENOMIC DNA]</scope>
    <source>
        <strain evidence="9">BH-2024</strain>
    </source>
</reference>
<keyword evidence="3" id="KW-0479">Metal-binding</keyword>
<dbReference type="EMBL" id="JBICBT010000087">
    <property type="protein sequence ID" value="KAL3123804.1"/>
    <property type="molecule type" value="Genomic_DNA"/>
</dbReference>
<dbReference type="InterPro" id="IPR042451">
    <property type="entry name" value="ZPR1_A/B_dom"/>
</dbReference>
<dbReference type="NCBIfam" id="TIGR00310">
    <property type="entry name" value="ZPR1_znf"/>
    <property type="match status" value="2"/>
</dbReference>
<dbReference type="Pfam" id="PF03367">
    <property type="entry name" value="Zn_ribbon_ZPR1"/>
    <property type="match status" value="2"/>
</dbReference>
<dbReference type="InterPro" id="IPR040141">
    <property type="entry name" value="ZPR1"/>
</dbReference>
<sequence length="445" mass="50648">MDDAEKPLEIISLCPNCHENGTTKMIVINIPFYHCVIVMSFSCNHCGHHNSNLQSGEQAQEFGTEIVLKVQKLEDLNRTIVRSEYGTIEIPELELTIPAKSRSGDLTTVEGVVQSVREDLQHFQPERKKTEPNTAEKIEHFIGRLSKLLSLQSSWTLKLRDPSGNCFIQNPDPLHVDPRCITSHYYRRLEEDKLLGLIDDDAFEKESAKLSQDEVDDREWKSYEDVKAEVLHFFTQCSACGASCDTRMKSTDIPHFQTVIIMSTDCDICGFKSNEVKSGGATQENGCKLILRITEAADLSRDLLKSDTCQIIIPELEIEMGQGILPSRFTTVEGLLTAIKEQLERQAPFFLGDSATEEERTKFQKLLDRLRDAIQIKKPLTLVLDDPAGNSYLQSLTAHVEDKRLQKEFYTRTNEQNEELGLNDMKVDNYQELETLKEDDEINDR</sequence>
<keyword evidence="5" id="KW-0863">Zinc-finger</keyword>
<dbReference type="PANTHER" id="PTHR10876:SF0">
    <property type="entry name" value="ZINC FINGER PROTEIN ZPR1"/>
    <property type="match status" value="1"/>
</dbReference>
<evidence type="ECO:0000256" key="2">
    <source>
        <dbReference type="ARBA" id="ARBA00008354"/>
    </source>
</evidence>
<dbReference type="Gene3D" id="2.20.25.420">
    <property type="entry name" value="ZPR1, zinc finger domain"/>
    <property type="match status" value="2"/>
</dbReference>
<accession>A0ABD2MBP6</accession>
<keyword evidence="4" id="KW-0677">Repeat</keyword>
<dbReference type="InterPro" id="IPR004457">
    <property type="entry name" value="Znf_ZPR1"/>
</dbReference>
<comment type="similarity">
    <text evidence="2">Belongs to the ZPR1 family.</text>
</comment>
<evidence type="ECO:0000256" key="5">
    <source>
        <dbReference type="ARBA" id="ARBA00022771"/>
    </source>
</evidence>
<evidence type="ECO:0000256" key="3">
    <source>
        <dbReference type="ARBA" id="ARBA00022723"/>
    </source>
</evidence>
<dbReference type="InterPro" id="IPR042452">
    <property type="entry name" value="ZPR1_Znf1/2"/>
</dbReference>
<protein>
    <recommendedName>
        <fullName evidence="8">Zinc finger ZPR1-type domain-containing protein</fullName>
    </recommendedName>
</protein>
<gene>
    <name evidence="9" type="ORF">niasHT_010017</name>
</gene>
<dbReference type="Gene3D" id="2.60.120.1040">
    <property type="entry name" value="ZPR1, A/B domain"/>
    <property type="match status" value="2"/>
</dbReference>
<evidence type="ECO:0000313" key="10">
    <source>
        <dbReference type="Proteomes" id="UP001620626"/>
    </source>
</evidence>
<dbReference type="Pfam" id="PF22794">
    <property type="entry name" value="jr-ZPR1"/>
    <property type="match status" value="2"/>
</dbReference>
<keyword evidence="10" id="KW-1185">Reference proteome</keyword>
<evidence type="ECO:0000256" key="6">
    <source>
        <dbReference type="ARBA" id="ARBA00022833"/>
    </source>
</evidence>
<dbReference type="FunFam" id="2.60.120.1040:FF:000001">
    <property type="entry name" value="Zinc finger protein ZPR1"/>
    <property type="match status" value="1"/>
</dbReference>
<evidence type="ECO:0000259" key="8">
    <source>
        <dbReference type="SMART" id="SM00709"/>
    </source>
</evidence>